<dbReference type="HAMAP" id="MF_00412">
    <property type="entry name" value="ProA"/>
    <property type="match status" value="1"/>
</dbReference>
<dbReference type="InterPro" id="IPR000965">
    <property type="entry name" value="GPR_dom"/>
</dbReference>
<dbReference type="EMBL" id="WBUI01000003">
    <property type="protein sequence ID" value="KAB2934269.1"/>
    <property type="molecule type" value="Genomic_DNA"/>
</dbReference>
<dbReference type="InterPro" id="IPR016161">
    <property type="entry name" value="Ald_DH/histidinol_DH"/>
</dbReference>
<dbReference type="EC" id="1.2.1.41" evidence="7"/>
<dbReference type="UniPathway" id="UPA00098">
    <property type="reaction ID" value="UER00360"/>
</dbReference>
<gene>
    <name evidence="7" type="primary">proA</name>
    <name evidence="9" type="ORF">F9K24_04380</name>
</gene>
<dbReference type="Gene3D" id="3.40.605.10">
    <property type="entry name" value="Aldehyde Dehydrogenase, Chain A, domain 1"/>
    <property type="match status" value="1"/>
</dbReference>
<comment type="caution">
    <text evidence="9">The sequence shown here is derived from an EMBL/GenBank/DDBJ whole genome shotgun (WGS) entry which is preliminary data.</text>
</comment>
<evidence type="ECO:0000256" key="4">
    <source>
        <dbReference type="ARBA" id="ARBA00022857"/>
    </source>
</evidence>
<accession>A0A833LZT1</accession>
<evidence type="ECO:0000313" key="9">
    <source>
        <dbReference type="EMBL" id="KAB2934269.1"/>
    </source>
</evidence>
<protein>
    <recommendedName>
        <fullName evidence="7">Gamma-glutamyl phosphate reductase</fullName>
        <shortName evidence="7">GPR</shortName>
        <ecNumber evidence="7">1.2.1.41</ecNumber>
    </recommendedName>
    <alternativeName>
        <fullName evidence="7">Glutamate-5-semialdehyde dehydrogenase</fullName>
    </alternativeName>
    <alternativeName>
        <fullName evidence="7">Glutamyl-gamma-semialdehyde dehydrogenase</fullName>
        <shortName evidence="7">GSA dehydrogenase</shortName>
    </alternativeName>
</protein>
<reference evidence="9 10" key="1">
    <citation type="submission" date="2019-10" db="EMBL/GenBank/DDBJ databases">
        <title>Extracellular Electron Transfer in a Candidatus Methanoperedens spp. Enrichment Culture.</title>
        <authorList>
            <person name="Berger S."/>
            <person name="Rangel Shaw D."/>
            <person name="Berben T."/>
            <person name="In 'T Zandt M."/>
            <person name="Frank J."/>
            <person name="Reimann J."/>
            <person name="Jetten M.S.M."/>
            <person name="Welte C.U."/>
        </authorList>
    </citation>
    <scope>NUCLEOTIDE SEQUENCE [LARGE SCALE GENOMIC DNA]</scope>
    <source>
        <strain evidence="9">SB12</strain>
    </source>
</reference>
<dbReference type="GO" id="GO:0004350">
    <property type="term" value="F:glutamate-5-semialdehyde dehydrogenase activity"/>
    <property type="evidence" value="ECO:0007669"/>
    <property type="project" value="UniProtKB-UniRule"/>
</dbReference>
<dbReference type="InterPro" id="IPR016162">
    <property type="entry name" value="Ald_DH_N"/>
</dbReference>
<dbReference type="GO" id="GO:0055129">
    <property type="term" value="P:L-proline biosynthetic process"/>
    <property type="evidence" value="ECO:0007669"/>
    <property type="project" value="UniProtKB-UniRule"/>
</dbReference>
<dbReference type="NCBIfam" id="NF001221">
    <property type="entry name" value="PRK00197.1"/>
    <property type="match status" value="1"/>
</dbReference>
<evidence type="ECO:0000256" key="5">
    <source>
        <dbReference type="ARBA" id="ARBA00023002"/>
    </source>
</evidence>
<evidence type="ECO:0000313" key="10">
    <source>
        <dbReference type="Proteomes" id="UP000460298"/>
    </source>
</evidence>
<dbReference type="InterPro" id="IPR012134">
    <property type="entry name" value="Glu-5-SA_DH"/>
</dbReference>
<comment type="subcellular location">
    <subcellularLocation>
        <location evidence="7">Cytoplasm</location>
    </subcellularLocation>
</comment>
<evidence type="ECO:0000256" key="2">
    <source>
        <dbReference type="ARBA" id="ARBA00022605"/>
    </source>
</evidence>
<dbReference type="GO" id="GO:0050661">
    <property type="term" value="F:NADP binding"/>
    <property type="evidence" value="ECO:0007669"/>
    <property type="project" value="InterPro"/>
</dbReference>
<evidence type="ECO:0000259" key="8">
    <source>
        <dbReference type="Pfam" id="PF00171"/>
    </source>
</evidence>
<comment type="pathway">
    <text evidence="1 7">Amino-acid biosynthesis; L-proline biosynthesis; L-glutamate 5-semialdehyde from L-glutamate: step 2/2.</text>
</comment>
<dbReference type="InterPro" id="IPR015590">
    <property type="entry name" value="Aldehyde_DH_dom"/>
</dbReference>
<dbReference type="SUPFAM" id="SSF53720">
    <property type="entry name" value="ALDH-like"/>
    <property type="match status" value="1"/>
</dbReference>
<proteinExistence type="inferred from homology"/>
<dbReference type="Proteomes" id="UP000460298">
    <property type="component" value="Unassembled WGS sequence"/>
</dbReference>
<comment type="similarity">
    <text evidence="7">Belongs to the gamma-glutamyl phosphate reductase family.</text>
</comment>
<keyword evidence="7" id="KW-0963">Cytoplasm</keyword>
<dbReference type="AlphaFoldDB" id="A0A833LZT1"/>
<dbReference type="NCBIfam" id="TIGR00407">
    <property type="entry name" value="proA"/>
    <property type="match status" value="1"/>
</dbReference>
<keyword evidence="2 7" id="KW-0028">Amino-acid biosynthesis</keyword>
<feature type="domain" description="Aldehyde dehydrogenase" evidence="8">
    <location>
        <begin position="16"/>
        <end position="280"/>
    </location>
</feature>
<dbReference type="Gene3D" id="3.40.309.10">
    <property type="entry name" value="Aldehyde Dehydrogenase, Chain A, domain 2"/>
    <property type="match status" value="1"/>
</dbReference>
<keyword evidence="3 7" id="KW-0641">Proline biosynthesis</keyword>
<comment type="function">
    <text evidence="7">Catalyzes the NADPH-dependent reduction of L-glutamate 5-phosphate into L-glutamate 5-semialdehyde and phosphate. The product spontaneously undergoes cyclization to form 1-pyrroline-5-carboxylate.</text>
</comment>
<dbReference type="InterPro" id="IPR016163">
    <property type="entry name" value="Ald_DH_C"/>
</dbReference>
<name>A0A833LZT1_9LEPT</name>
<evidence type="ECO:0000256" key="7">
    <source>
        <dbReference type="HAMAP-Rule" id="MF_00412"/>
    </source>
</evidence>
<evidence type="ECO:0000256" key="3">
    <source>
        <dbReference type="ARBA" id="ARBA00022650"/>
    </source>
</evidence>
<organism evidence="9 10">
    <name type="scientific">Leptonema illini</name>
    <dbReference type="NCBI Taxonomy" id="183"/>
    <lineage>
        <taxon>Bacteria</taxon>
        <taxon>Pseudomonadati</taxon>
        <taxon>Spirochaetota</taxon>
        <taxon>Spirochaetia</taxon>
        <taxon>Leptospirales</taxon>
        <taxon>Leptospiraceae</taxon>
        <taxon>Leptonema</taxon>
    </lineage>
</organism>
<dbReference type="Pfam" id="PF00171">
    <property type="entry name" value="Aldedh"/>
    <property type="match status" value="1"/>
</dbReference>
<keyword evidence="5 7" id="KW-0560">Oxidoreductase</keyword>
<dbReference type="CDD" id="cd07079">
    <property type="entry name" value="ALDH_F18-19_ProA-GPR"/>
    <property type="match status" value="1"/>
</dbReference>
<keyword evidence="4 7" id="KW-0521">NADP</keyword>
<dbReference type="PIRSF" id="PIRSF000151">
    <property type="entry name" value="GPR"/>
    <property type="match status" value="1"/>
</dbReference>
<dbReference type="PANTHER" id="PTHR11063">
    <property type="entry name" value="GLUTAMATE SEMIALDEHYDE DEHYDROGENASE"/>
    <property type="match status" value="1"/>
</dbReference>
<evidence type="ECO:0000256" key="1">
    <source>
        <dbReference type="ARBA" id="ARBA00004985"/>
    </source>
</evidence>
<evidence type="ECO:0000256" key="6">
    <source>
        <dbReference type="ARBA" id="ARBA00049024"/>
    </source>
</evidence>
<dbReference type="GO" id="GO:0005737">
    <property type="term" value="C:cytoplasm"/>
    <property type="evidence" value="ECO:0007669"/>
    <property type="project" value="UniProtKB-SubCell"/>
</dbReference>
<comment type="catalytic activity">
    <reaction evidence="6 7">
        <text>L-glutamate 5-semialdehyde + phosphate + NADP(+) = L-glutamyl 5-phosphate + NADPH + H(+)</text>
        <dbReference type="Rhea" id="RHEA:19541"/>
        <dbReference type="ChEBI" id="CHEBI:15378"/>
        <dbReference type="ChEBI" id="CHEBI:43474"/>
        <dbReference type="ChEBI" id="CHEBI:57783"/>
        <dbReference type="ChEBI" id="CHEBI:58066"/>
        <dbReference type="ChEBI" id="CHEBI:58274"/>
        <dbReference type="ChEBI" id="CHEBI:58349"/>
        <dbReference type="EC" id="1.2.1.41"/>
    </reaction>
</comment>
<sequence>MQTMTDETVASFRPYVDDLTADARHAFRHIRQADTATRNGILIKLAELLETDERQKDILTANALDLEAAVSSGMSSAMKDRLRLDVQRIVAMAKAVREIAAFADPVGEVIRGQTLVSGVQMVQKRVPLGVVFTVYESRPNVTVDVGALCIKSGNAAILRGGKEAFHSNVALYRIFAEAINICGLPSGVLQLVEETDRACMLALLERDDRIDLVVPRGGEGLIRFVSQNTRIPVVKHDKGVCTMFIDESADLDQAIEVAANAKLQRPSVCNAIENLLVHSRFPYTEQLLAGLALRGARLIGCERSQAIYPSVEKMNDADLEYGSEYLDERLSVKIVDSLEQTVDFIYKYGSGHSEAILTRSLESARSFERMVDSAAVFVNCSTRFHDGGQMGMGAEVGISTGRLHVRGPMGVRDLTTTTYVMSGEGQIRS</sequence>
<dbReference type="PANTHER" id="PTHR11063:SF8">
    <property type="entry name" value="DELTA-1-PYRROLINE-5-CARBOXYLATE SYNTHASE"/>
    <property type="match status" value="1"/>
</dbReference>